<dbReference type="EMBL" id="BJLR01000035">
    <property type="protein sequence ID" value="GEA89672.1"/>
    <property type="molecule type" value="Genomic_DNA"/>
</dbReference>
<sequence length="461" mass="48406">MRSTRRHGGDPGGRAGSDLLDVSVQDARAPLASARPAVPRALVRGDVTDPAVQLNRWIAVVAVVLTGMRVRVVQEVVPGLIVAVALLPVWLPALRRFVGARVMLGLGALALLNGAWLTVWSAADHEISSGLATSTSVVMASLLGGVGVVVWARTLLPDAWVGIWLGLGALAAALARPVTWGVNPWKFAIAVPVSIIVLSAARLSRRRIVDVGALVVLALFSATQDSRSAFAIYLVAATLLLWQAVPSRVQGEASSWRRRLQVLAVMGAVVAAMYNLGVSLILDGHLGESAQQRTLEQIRASGSLLLGGRPELAATMALMQERPLGFGPGTLPSPGDVATAKAGMSTIGYDPDNGYVERFMFGTQFRLHSVIGDLWSAFGIVGAVFALAMLVLVVLALAGALTAKRASGLTVWLTFLTAWNLFFGTFNGSTTTFVAVLALAMLRRDASPPQPDDALAAPGRA</sequence>
<feature type="transmembrane region" description="Helical" evidence="1">
    <location>
        <begin position="102"/>
        <end position="123"/>
    </location>
</feature>
<feature type="transmembrane region" description="Helical" evidence="1">
    <location>
        <begin position="261"/>
        <end position="282"/>
    </location>
</feature>
<feature type="transmembrane region" description="Helical" evidence="1">
    <location>
        <begin position="230"/>
        <end position="249"/>
    </location>
</feature>
<feature type="transmembrane region" description="Helical" evidence="1">
    <location>
        <begin position="409"/>
        <end position="442"/>
    </location>
</feature>
<feature type="transmembrane region" description="Helical" evidence="1">
    <location>
        <begin position="374"/>
        <end position="397"/>
    </location>
</feature>
<keyword evidence="1" id="KW-0472">Membrane</keyword>
<keyword evidence="1" id="KW-0812">Transmembrane</keyword>
<comment type="caution">
    <text evidence="2">The sequence shown here is derived from an EMBL/GenBank/DDBJ whole genome shotgun (WGS) entry which is preliminary data.</text>
</comment>
<feature type="transmembrane region" description="Helical" evidence="1">
    <location>
        <begin position="159"/>
        <end position="178"/>
    </location>
</feature>
<accession>A0A4Y3KZV4</accession>
<evidence type="ECO:0000313" key="3">
    <source>
        <dbReference type="Proteomes" id="UP000317046"/>
    </source>
</evidence>
<gene>
    <name evidence="2" type="ORF">CCE01nite_36210</name>
</gene>
<evidence type="ECO:0000256" key="1">
    <source>
        <dbReference type="SAM" id="Phobius"/>
    </source>
</evidence>
<reference evidence="2" key="1">
    <citation type="submission" date="2019-06" db="EMBL/GenBank/DDBJ databases">
        <title>Whole genome shotgun sequence of Cellulomonas cellasea NBRC 3753.</title>
        <authorList>
            <person name="Hosoyama A."/>
            <person name="Uohara A."/>
            <person name="Ohji S."/>
            <person name="Ichikawa N."/>
        </authorList>
    </citation>
    <scope>NUCLEOTIDE SEQUENCE [LARGE SCALE GENOMIC DNA]</scope>
    <source>
        <strain evidence="2">NBRC 3753</strain>
    </source>
</reference>
<name>A0A4Y3KZV4_9CELL</name>
<keyword evidence="1" id="KW-1133">Transmembrane helix</keyword>
<feature type="transmembrane region" description="Helical" evidence="1">
    <location>
        <begin position="184"/>
        <end position="201"/>
    </location>
</feature>
<evidence type="ECO:0000313" key="2">
    <source>
        <dbReference type="EMBL" id="GEA89672.1"/>
    </source>
</evidence>
<organism evidence="2 3">
    <name type="scientific">Cellulomonas cellasea</name>
    <dbReference type="NCBI Taxonomy" id="43670"/>
    <lineage>
        <taxon>Bacteria</taxon>
        <taxon>Bacillati</taxon>
        <taxon>Actinomycetota</taxon>
        <taxon>Actinomycetes</taxon>
        <taxon>Micrococcales</taxon>
        <taxon>Cellulomonadaceae</taxon>
        <taxon>Cellulomonas</taxon>
    </lineage>
</organism>
<dbReference type="AlphaFoldDB" id="A0A4Y3KZV4"/>
<proteinExistence type="predicted"/>
<dbReference type="RefSeq" id="WP_141372780.1">
    <property type="nucleotide sequence ID" value="NZ_BJLR01000035.1"/>
</dbReference>
<evidence type="ECO:0008006" key="4">
    <source>
        <dbReference type="Google" id="ProtNLM"/>
    </source>
</evidence>
<feature type="transmembrane region" description="Helical" evidence="1">
    <location>
        <begin position="76"/>
        <end position="95"/>
    </location>
</feature>
<keyword evidence="3" id="KW-1185">Reference proteome</keyword>
<feature type="transmembrane region" description="Helical" evidence="1">
    <location>
        <begin position="129"/>
        <end position="152"/>
    </location>
</feature>
<protein>
    <recommendedName>
        <fullName evidence="4">O-antigen ligase family protein</fullName>
    </recommendedName>
</protein>
<dbReference type="Proteomes" id="UP000317046">
    <property type="component" value="Unassembled WGS sequence"/>
</dbReference>